<feature type="transmembrane region" description="Helical" evidence="6">
    <location>
        <begin position="21"/>
        <end position="44"/>
    </location>
</feature>
<dbReference type="GO" id="GO:0006824">
    <property type="term" value="P:cobalt ion transport"/>
    <property type="evidence" value="ECO:0007669"/>
    <property type="project" value="InterPro"/>
</dbReference>
<dbReference type="NCBIfam" id="TIGR02454">
    <property type="entry name" value="ECF_T_CbiQ"/>
    <property type="match status" value="1"/>
</dbReference>
<dbReference type="InterPro" id="IPR003339">
    <property type="entry name" value="ABC/ECF_trnsptr_transmembrane"/>
</dbReference>
<evidence type="ECO:0000256" key="4">
    <source>
        <dbReference type="ARBA" id="ARBA00022989"/>
    </source>
</evidence>
<feature type="transmembrane region" description="Helical" evidence="6">
    <location>
        <begin position="112"/>
        <end position="135"/>
    </location>
</feature>
<keyword evidence="4 6" id="KW-1133">Transmembrane helix</keyword>
<dbReference type="PANTHER" id="PTHR34857:SF2">
    <property type="entry name" value="SLL0384 PROTEIN"/>
    <property type="match status" value="1"/>
</dbReference>
<keyword evidence="8" id="KW-1185">Reference proteome</keyword>
<gene>
    <name evidence="7" type="ORF">SAMN05421842_104109</name>
</gene>
<dbReference type="AlphaFoldDB" id="A0A1I1JNW1"/>
<evidence type="ECO:0000313" key="7">
    <source>
        <dbReference type="EMBL" id="SFC50234.1"/>
    </source>
</evidence>
<keyword evidence="3 6" id="KW-0812">Transmembrane</keyword>
<dbReference type="CDD" id="cd16914">
    <property type="entry name" value="EcfT"/>
    <property type="match status" value="1"/>
</dbReference>
<reference evidence="7 8" key="1">
    <citation type="submission" date="2016-10" db="EMBL/GenBank/DDBJ databases">
        <authorList>
            <person name="de Groot N.N."/>
        </authorList>
    </citation>
    <scope>NUCLEOTIDE SEQUENCE [LARGE SCALE GENOMIC DNA]</scope>
    <source>
        <strain evidence="7 8">DSM 12992</strain>
    </source>
</reference>
<dbReference type="EMBL" id="FOMG01000004">
    <property type="protein sequence ID" value="SFC50234.1"/>
    <property type="molecule type" value="Genomic_DNA"/>
</dbReference>
<proteinExistence type="predicted"/>
<dbReference type="Proteomes" id="UP000199263">
    <property type="component" value="Unassembled WGS sequence"/>
</dbReference>
<dbReference type="GO" id="GO:0043190">
    <property type="term" value="C:ATP-binding cassette (ABC) transporter complex"/>
    <property type="evidence" value="ECO:0007669"/>
    <property type="project" value="InterPro"/>
</dbReference>
<feature type="transmembrane region" description="Helical" evidence="6">
    <location>
        <begin position="238"/>
        <end position="255"/>
    </location>
</feature>
<dbReference type="Pfam" id="PF02361">
    <property type="entry name" value="CbiQ"/>
    <property type="match status" value="1"/>
</dbReference>
<dbReference type="PANTHER" id="PTHR34857">
    <property type="entry name" value="SLL0384 PROTEIN"/>
    <property type="match status" value="1"/>
</dbReference>
<evidence type="ECO:0000256" key="2">
    <source>
        <dbReference type="ARBA" id="ARBA00022475"/>
    </source>
</evidence>
<name>A0A1I1JNW1_9CLOT</name>
<feature type="transmembrane region" description="Helical" evidence="6">
    <location>
        <begin position="50"/>
        <end position="67"/>
    </location>
</feature>
<evidence type="ECO:0000313" key="8">
    <source>
        <dbReference type="Proteomes" id="UP000199263"/>
    </source>
</evidence>
<feature type="transmembrane region" description="Helical" evidence="6">
    <location>
        <begin position="74"/>
        <end position="92"/>
    </location>
</feature>
<dbReference type="STRING" id="119641.SAMN05421842_104109"/>
<organism evidence="7 8">
    <name type="scientific">Clostridium uliginosum</name>
    <dbReference type="NCBI Taxonomy" id="119641"/>
    <lineage>
        <taxon>Bacteria</taxon>
        <taxon>Bacillati</taxon>
        <taxon>Bacillota</taxon>
        <taxon>Clostridia</taxon>
        <taxon>Eubacteriales</taxon>
        <taxon>Clostridiaceae</taxon>
        <taxon>Clostridium</taxon>
    </lineage>
</organism>
<keyword evidence="2" id="KW-1003">Cell membrane</keyword>
<dbReference type="InterPro" id="IPR012809">
    <property type="entry name" value="ECF_CbiQ"/>
</dbReference>
<dbReference type="OrthoDB" id="8585740at2"/>
<comment type="subcellular location">
    <subcellularLocation>
        <location evidence="1">Cell membrane</location>
        <topology evidence="1">Multi-pass membrane protein</topology>
    </subcellularLocation>
</comment>
<sequence>MHMEKSLYNIRYLDELSDKKTIIHNIHPLAKVLTTIIYLIIVVSFSKYEISGLLPLILYPMILMILADIKIMLIIKRILVVLPFGIGVGIFNPLLDHTRILIIGNISISGGWISFVSILIKCILTVTASLILIATTGMNKIALVLRVLKVPKLFVMQLLLTYRYITVLIEEVTRITRAYSVRSSSQKGIKFKDCGCLIGQLLIRTIDRAERIYISMCCRGFESDYNIGNNLKMKLNDYLHTVSWIIFFIIIRCFNIPKLISLIMTGVIKCYI</sequence>
<protein>
    <submittedName>
        <fullName evidence="7">Cobalt/nickel transport system permease protein</fullName>
    </submittedName>
</protein>
<dbReference type="RefSeq" id="WP_090089157.1">
    <property type="nucleotide sequence ID" value="NZ_FOMG01000004.1"/>
</dbReference>
<evidence type="ECO:0000256" key="6">
    <source>
        <dbReference type="SAM" id="Phobius"/>
    </source>
</evidence>
<accession>A0A1I1JNW1</accession>
<evidence type="ECO:0000256" key="3">
    <source>
        <dbReference type="ARBA" id="ARBA00022692"/>
    </source>
</evidence>
<keyword evidence="5 6" id="KW-0472">Membrane</keyword>
<evidence type="ECO:0000256" key="1">
    <source>
        <dbReference type="ARBA" id="ARBA00004651"/>
    </source>
</evidence>
<dbReference type="InterPro" id="IPR051611">
    <property type="entry name" value="ECF_transporter_component"/>
</dbReference>
<evidence type="ECO:0000256" key="5">
    <source>
        <dbReference type="ARBA" id="ARBA00023136"/>
    </source>
</evidence>